<geneLocation type="plasmid" evidence="1 2">
    <name>p_unnamed2</name>
</geneLocation>
<sequence length="240" mass="26935">MGKTTVNILAASLFHFLGKEKVAVIDCDYPQHSLEGLREKELAQLQANPTKATDFQALGIQAYPIVGCQVLEALDVAKEMEGQFDLVFIDTPGTINVPGLVELWQQLDYVFMPLEADVLSVEATLPFAAALEAFAKGQPGSRLKQYYAFWNKHVKSEKQEFYRRTEELFAQQNIPFLTTRLEQSVNYKKEGMRSTMFPLSKEFMHLGISGLIQEMAQIIFAAEAPAKATLAPRQARPVNF</sequence>
<reference evidence="1 2" key="1">
    <citation type="submission" date="2020-08" db="EMBL/GenBank/DDBJ databases">
        <title>Genome sequence of Hymenobacter qilianensis JCM 19763T.</title>
        <authorList>
            <person name="Hyun D.-W."/>
            <person name="Bae J.-W."/>
        </authorList>
    </citation>
    <scope>NUCLEOTIDE SEQUENCE [LARGE SCALE GENOMIC DNA]</scope>
    <source>
        <strain evidence="1 2">JCM 19763</strain>
        <plasmid evidence="1 2">p_unnamed2</plasmid>
    </source>
</reference>
<name>A0A7H0H1M0_9BACT</name>
<evidence type="ECO:0000313" key="1">
    <source>
        <dbReference type="EMBL" id="QNP54436.1"/>
    </source>
</evidence>
<dbReference type="InterPro" id="IPR027417">
    <property type="entry name" value="P-loop_NTPase"/>
</dbReference>
<protein>
    <submittedName>
        <fullName evidence="1">ParA family protein</fullName>
    </submittedName>
</protein>
<keyword evidence="1" id="KW-0614">Plasmid</keyword>
<dbReference type="Proteomes" id="UP000516093">
    <property type="component" value="Plasmid p_unnamed2"/>
</dbReference>
<dbReference type="Gene3D" id="3.40.50.300">
    <property type="entry name" value="P-loop containing nucleotide triphosphate hydrolases"/>
    <property type="match status" value="1"/>
</dbReference>
<dbReference type="AlphaFoldDB" id="A0A7H0H1M0"/>
<keyword evidence="2" id="KW-1185">Reference proteome</keyword>
<dbReference type="EMBL" id="CP060786">
    <property type="protein sequence ID" value="QNP54436.1"/>
    <property type="molecule type" value="Genomic_DNA"/>
</dbReference>
<proteinExistence type="predicted"/>
<dbReference type="CDD" id="cd02042">
    <property type="entry name" value="ParAB_family"/>
    <property type="match status" value="1"/>
</dbReference>
<dbReference type="KEGG" id="hqi:H9L05_21935"/>
<evidence type="ECO:0000313" key="2">
    <source>
        <dbReference type="Proteomes" id="UP000516093"/>
    </source>
</evidence>
<accession>A0A7H0H1M0</accession>
<organism evidence="1 2">
    <name type="scientific">Hymenobacter qilianensis</name>
    <dbReference type="NCBI Taxonomy" id="1385715"/>
    <lineage>
        <taxon>Bacteria</taxon>
        <taxon>Pseudomonadati</taxon>
        <taxon>Bacteroidota</taxon>
        <taxon>Cytophagia</taxon>
        <taxon>Cytophagales</taxon>
        <taxon>Hymenobacteraceae</taxon>
        <taxon>Hymenobacter</taxon>
    </lineage>
</organism>
<dbReference type="SUPFAM" id="SSF52540">
    <property type="entry name" value="P-loop containing nucleoside triphosphate hydrolases"/>
    <property type="match status" value="1"/>
</dbReference>
<gene>
    <name evidence="1" type="ORF">H9L05_21935</name>
</gene>